<dbReference type="AlphaFoldDB" id="A0A6A2RQB9"/>
<dbReference type="RefSeq" id="WP_151921232.1">
    <property type="nucleotide sequence ID" value="NZ_CP103098.1"/>
</dbReference>
<gene>
    <name evidence="1" type="ORF">GA424_10735</name>
</gene>
<dbReference type="Pfam" id="PF13450">
    <property type="entry name" value="NAD_binding_8"/>
    <property type="match status" value="1"/>
</dbReference>
<dbReference type="Proteomes" id="UP000487596">
    <property type="component" value="Unassembled WGS sequence"/>
</dbReference>
<protein>
    <submittedName>
        <fullName evidence="1">NAD(P)/FAD-dependent oxidoreductase</fullName>
    </submittedName>
</protein>
<evidence type="ECO:0000313" key="2">
    <source>
        <dbReference type="Proteomes" id="UP000487596"/>
    </source>
</evidence>
<dbReference type="Gene3D" id="3.50.50.60">
    <property type="entry name" value="FAD/NAD(P)-binding domain"/>
    <property type="match status" value="1"/>
</dbReference>
<name>A0A6A2RQB9_9BACE</name>
<organism evidence="1 2">
    <name type="scientific">Bacteroides xylanisolvens</name>
    <dbReference type="NCBI Taxonomy" id="371601"/>
    <lineage>
        <taxon>Bacteria</taxon>
        <taxon>Pseudomonadati</taxon>
        <taxon>Bacteroidota</taxon>
        <taxon>Bacteroidia</taxon>
        <taxon>Bacteroidales</taxon>
        <taxon>Bacteroidaceae</taxon>
        <taxon>Bacteroides</taxon>
    </lineage>
</organism>
<dbReference type="SUPFAM" id="SSF51905">
    <property type="entry name" value="FAD/NAD(P)-binding domain"/>
    <property type="match status" value="1"/>
</dbReference>
<proteinExistence type="predicted"/>
<accession>A0A6A2RQB9</accession>
<comment type="caution">
    <text evidence="1">The sequence shown here is derived from an EMBL/GenBank/DDBJ whole genome shotgun (WGS) entry which is preliminary data.</text>
</comment>
<dbReference type="InterPro" id="IPR036188">
    <property type="entry name" value="FAD/NAD-bd_sf"/>
</dbReference>
<dbReference type="EMBL" id="WDEH01000015">
    <property type="protein sequence ID" value="KAB6138561.1"/>
    <property type="molecule type" value="Genomic_DNA"/>
</dbReference>
<evidence type="ECO:0000313" key="1">
    <source>
        <dbReference type="EMBL" id="KAB6138561.1"/>
    </source>
</evidence>
<sequence length="63" mass="7279">MDVIIGADITGLSYAMFAGNMDYRILENDNSIGGYCRTTKRNGFVWDYSGHFFHFQDPCIRNY</sequence>
<reference evidence="1 2" key="1">
    <citation type="journal article" date="2019" name="Nat. Med.">
        <title>A library of human gut bacterial isolates paired with longitudinal multiomics data enables mechanistic microbiome research.</title>
        <authorList>
            <person name="Poyet M."/>
            <person name="Groussin M."/>
            <person name="Gibbons S.M."/>
            <person name="Avila-Pacheco J."/>
            <person name="Jiang X."/>
            <person name="Kearney S.M."/>
            <person name="Perrotta A.R."/>
            <person name="Berdy B."/>
            <person name="Zhao S."/>
            <person name="Lieberman T.D."/>
            <person name="Swanson P.K."/>
            <person name="Smith M."/>
            <person name="Roesemann S."/>
            <person name="Alexander J.E."/>
            <person name="Rich S.A."/>
            <person name="Livny J."/>
            <person name="Vlamakis H."/>
            <person name="Clish C."/>
            <person name="Bullock K."/>
            <person name="Deik A."/>
            <person name="Scott J."/>
            <person name="Pierce K.A."/>
            <person name="Xavier R.J."/>
            <person name="Alm E.J."/>
        </authorList>
    </citation>
    <scope>NUCLEOTIDE SEQUENCE [LARGE SCALE GENOMIC DNA]</scope>
    <source>
        <strain evidence="1 2">BIOML-A62</strain>
    </source>
</reference>